<feature type="coiled-coil region" evidence="5">
    <location>
        <begin position="116"/>
        <end position="214"/>
    </location>
</feature>
<dbReference type="GO" id="GO:0016020">
    <property type="term" value="C:membrane"/>
    <property type="evidence" value="ECO:0007669"/>
    <property type="project" value="UniProtKB-SubCell"/>
</dbReference>
<evidence type="ECO:0000259" key="7">
    <source>
        <dbReference type="PROSITE" id="PS51775"/>
    </source>
</evidence>
<evidence type="ECO:0000256" key="3">
    <source>
        <dbReference type="ARBA" id="ARBA00022989"/>
    </source>
</evidence>
<keyword evidence="9" id="KW-1185">Reference proteome</keyword>
<proteinExistence type="predicted"/>
<dbReference type="InterPro" id="IPR039306">
    <property type="entry name" value="MYOB"/>
</dbReference>
<dbReference type="GO" id="GO:0080115">
    <property type="term" value="F:myosin XI tail binding"/>
    <property type="evidence" value="ECO:0007669"/>
    <property type="project" value="UniProtKB-ARBA"/>
</dbReference>
<keyword evidence="5" id="KW-0175">Coiled coil</keyword>
<dbReference type="PANTHER" id="PTHR31448:SF39">
    <property type="entry name" value="MYOSIN-BINDING PROTEIN 4-RELATED"/>
    <property type="match status" value="1"/>
</dbReference>
<keyword evidence="2" id="KW-0812">Transmembrane</keyword>
<dbReference type="Proteomes" id="UP000265520">
    <property type="component" value="Unassembled WGS sequence"/>
</dbReference>
<comment type="subcellular location">
    <subcellularLocation>
        <location evidence="1">Membrane</location>
        <topology evidence="1">Single-pass membrane protein</topology>
    </subcellularLocation>
</comment>
<keyword evidence="4" id="KW-0472">Membrane</keyword>
<evidence type="ECO:0000256" key="1">
    <source>
        <dbReference type="ARBA" id="ARBA00004167"/>
    </source>
</evidence>
<evidence type="ECO:0000256" key="6">
    <source>
        <dbReference type="SAM" id="MobiDB-lite"/>
    </source>
</evidence>
<reference evidence="8 9" key="1">
    <citation type="journal article" date="2018" name="Front. Plant Sci.">
        <title>Red Clover (Trifolium pratense) and Zigzag Clover (T. medium) - A Picture of Genomic Similarities and Differences.</title>
        <authorList>
            <person name="Dluhosova J."/>
            <person name="Istvanek J."/>
            <person name="Nedelnik J."/>
            <person name="Repkova J."/>
        </authorList>
    </citation>
    <scope>NUCLEOTIDE SEQUENCE [LARGE SCALE GENOMIC DNA]</scope>
    <source>
        <strain evidence="9">cv. 10/8</strain>
        <tissue evidence="8">Leaf</tissue>
    </source>
</reference>
<feature type="compositionally biased region" description="Polar residues" evidence="6">
    <location>
        <begin position="18"/>
        <end position="34"/>
    </location>
</feature>
<dbReference type="InterPro" id="IPR007656">
    <property type="entry name" value="GTD-bd"/>
</dbReference>
<dbReference type="PROSITE" id="PS51775">
    <property type="entry name" value="GTD_BINDING"/>
    <property type="match status" value="1"/>
</dbReference>
<accession>A0A392PZS3</accession>
<evidence type="ECO:0000256" key="4">
    <source>
        <dbReference type="ARBA" id="ARBA00023136"/>
    </source>
</evidence>
<dbReference type="EMBL" id="LXQA010102589">
    <property type="protein sequence ID" value="MCI16816.1"/>
    <property type="molecule type" value="Genomic_DNA"/>
</dbReference>
<dbReference type="AlphaFoldDB" id="A0A392PZS3"/>
<dbReference type="PANTHER" id="PTHR31448">
    <property type="entry name" value="MYOSIN-BINDING PROTEIN 2"/>
    <property type="match status" value="1"/>
</dbReference>
<evidence type="ECO:0000313" key="8">
    <source>
        <dbReference type="EMBL" id="MCI16816.1"/>
    </source>
</evidence>
<sequence length="216" mass="24568">MKDASTQTDLMVCDSAPLSPTQENSSNASKSSIITEEREVPGFVIEQPPSKEVDKVEEEQEQSPPSHNTSLHESNISLVVPINHVHAPEIHAEATESGLESLDESNMTEIEGESIVDQLKRQIEYDKKCMDDLQRELEEERNASAIAANEAMSMITRLQEEKASLQMEAHQYLRMMEEQAEYDNEEIEKINDLLTEKEKEIQDLEAELEFYQLNSN</sequence>
<feature type="region of interest" description="Disordered" evidence="6">
    <location>
        <begin position="1"/>
        <end position="72"/>
    </location>
</feature>
<feature type="domain" description="GTD-binding" evidence="7">
    <location>
        <begin position="114"/>
        <end position="212"/>
    </location>
</feature>
<evidence type="ECO:0000256" key="5">
    <source>
        <dbReference type="SAM" id="Coils"/>
    </source>
</evidence>
<protein>
    <submittedName>
        <fullName evidence="8">Kinesin-related protein 8-like</fullName>
    </submittedName>
</protein>
<organism evidence="8 9">
    <name type="scientific">Trifolium medium</name>
    <dbReference type="NCBI Taxonomy" id="97028"/>
    <lineage>
        <taxon>Eukaryota</taxon>
        <taxon>Viridiplantae</taxon>
        <taxon>Streptophyta</taxon>
        <taxon>Embryophyta</taxon>
        <taxon>Tracheophyta</taxon>
        <taxon>Spermatophyta</taxon>
        <taxon>Magnoliopsida</taxon>
        <taxon>eudicotyledons</taxon>
        <taxon>Gunneridae</taxon>
        <taxon>Pentapetalae</taxon>
        <taxon>rosids</taxon>
        <taxon>fabids</taxon>
        <taxon>Fabales</taxon>
        <taxon>Fabaceae</taxon>
        <taxon>Papilionoideae</taxon>
        <taxon>50 kb inversion clade</taxon>
        <taxon>NPAAA clade</taxon>
        <taxon>Hologalegina</taxon>
        <taxon>IRL clade</taxon>
        <taxon>Trifolieae</taxon>
        <taxon>Trifolium</taxon>
    </lineage>
</organism>
<feature type="non-terminal residue" evidence="8">
    <location>
        <position position="216"/>
    </location>
</feature>
<keyword evidence="3" id="KW-1133">Transmembrane helix</keyword>
<dbReference type="Pfam" id="PF04576">
    <property type="entry name" value="Zein-binding"/>
    <property type="match status" value="1"/>
</dbReference>
<name>A0A392PZS3_9FABA</name>
<evidence type="ECO:0000313" key="9">
    <source>
        <dbReference type="Proteomes" id="UP000265520"/>
    </source>
</evidence>
<comment type="caution">
    <text evidence="8">The sequence shown here is derived from an EMBL/GenBank/DDBJ whole genome shotgun (WGS) entry which is preliminary data.</text>
</comment>
<evidence type="ECO:0000256" key="2">
    <source>
        <dbReference type="ARBA" id="ARBA00022692"/>
    </source>
</evidence>